<proteinExistence type="predicted"/>
<feature type="non-terminal residue" evidence="2">
    <location>
        <position position="166"/>
    </location>
</feature>
<sequence>MEESELRVGGWEKKSGSRWLKRLFTIILIAILGFLIIGPTVINYSPAYVPSSSLYLANGMWNGPFDIDYSKEFAGHVKISSVSYETTNDQSGKLKVITMSSLINLEDLRLQERVIERVKEEANSEGMTLSNGIILNAGVLDNPTGYSIYQWDAFPNSAEHDFYQEA</sequence>
<dbReference type="AlphaFoldDB" id="A0A382X102"/>
<reference evidence="2" key="1">
    <citation type="submission" date="2018-05" db="EMBL/GenBank/DDBJ databases">
        <authorList>
            <person name="Lanie J.A."/>
            <person name="Ng W.-L."/>
            <person name="Kazmierczak K.M."/>
            <person name="Andrzejewski T.M."/>
            <person name="Davidsen T.M."/>
            <person name="Wayne K.J."/>
            <person name="Tettelin H."/>
            <person name="Glass J.I."/>
            <person name="Rusch D."/>
            <person name="Podicherti R."/>
            <person name="Tsui H.-C.T."/>
            <person name="Winkler M.E."/>
        </authorList>
    </citation>
    <scope>NUCLEOTIDE SEQUENCE</scope>
</reference>
<feature type="transmembrane region" description="Helical" evidence="1">
    <location>
        <begin position="23"/>
        <end position="42"/>
    </location>
</feature>
<evidence type="ECO:0000313" key="2">
    <source>
        <dbReference type="EMBL" id="SVD64509.1"/>
    </source>
</evidence>
<protein>
    <submittedName>
        <fullName evidence="2">Uncharacterized protein</fullName>
    </submittedName>
</protein>
<dbReference type="EMBL" id="UINC01163932">
    <property type="protein sequence ID" value="SVD64509.1"/>
    <property type="molecule type" value="Genomic_DNA"/>
</dbReference>
<keyword evidence="1" id="KW-0812">Transmembrane</keyword>
<gene>
    <name evidence="2" type="ORF">METZ01_LOCUS417363</name>
</gene>
<keyword evidence="1" id="KW-1133">Transmembrane helix</keyword>
<evidence type="ECO:0000256" key="1">
    <source>
        <dbReference type="SAM" id="Phobius"/>
    </source>
</evidence>
<organism evidence="2">
    <name type="scientific">marine metagenome</name>
    <dbReference type="NCBI Taxonomy" id="408172"/>
    <lineage>
        <taxon>unclassified sequences</taxon>
        <taxon>metagenomes</taxon>
        <taxon>ecological metagenomes</taxon>
    </lineage>
</organism>
<name>A0A382X102_9ZZZZ</name>
<accession>A0A382X102</accession>
<keyword evidence="1" id="KW-0472">Membrane</keyword>